<evidence type="ECO:0000256" key="3">
    <source>
        <dbReference type="ARBA" id="ARBA00022840"/>
    </source>
</evidence>
<dbReference type="PANTHER" id="PTHR24220">
    <property type="entry name" value="IMPORT ATP-BINDING PROTEIN"/>
    <property type="match status" value="1"/>
</dbReference>
<dbReference type="GO" id="GO:0022857">
    <property type="term" value="F:transmembrane transporter activity"/>
    <property type="evidence" value="ECO:0007669"/>
    <property type="project" value="TreeGrafter"/>
</dbReference>
<dbReference type="PROSITE" id="PS50893">
    <property type="entry name" value="ABC_TRANSPORTER_2"/>
    <property type="match status" value="1"/>
</dbReference>
<gene>
    <name evidence="5" type="ORF">HNP76_001367</name>
</gene>
<keyword evidence="3" id="KW-0067">ATP-binding</keyword>
<dbReference type="RefSeq" id="WP_184658858.1">
    <property type="nucleotide sequence ID" value="NZ_CP031518.1"/>
</dbReference>
<dbReference type="AlphaFoldDB" id="A0A7W8G8U4"/>
<dbReference type="InterPro" id="IPR003439">
    <property type="entry name" value="ABC_transporter-like_ATP-bd"/>
</dbReference>
<name>A0A7W8G8U4_9SPIR</name>
<evidence type="ECO:0000259" key="4">
    <source>
        <dbReference type="PROSITE" id="PS50893"/>
    </source>
</evidence>
<dbReference type="GO" id="GO:0005886">
    <property type="term" value="C:plasma membrane"/>
    <property type="evidence" value="ECO:0007669"/>
    <property type="project" value="TreeGrafter"/>
</dbReference>
<dbReference type="InterPro" id="IPR017911">
    <property type="entry name" value="MacB-like_ATP-bd"/>
</dbReference>
<organism evidence="5 6">
    <name type="scientific">Treponema ruminis</name>
    <dbReference type="NCBI Taxonomy" id="744515"/>
    <lineage>
        <taxon>Bacteria</taxon>
        <taxon>Pseudomonadati</taxon>
        <taxon>Spirochaetota</taxon>
        <taxon>Spirochaetia</taxon>
        <taxon>Spirochaetales</taxon>
        <taxon>Treponemataceae</taxon>
        <taxon>Treponema</taxon>
    </lineage>
</organism>
<keyword evidence="6" id="KW-1185">Reference proteome</keyword>
<evidence type="ECO:0000256" key="2">
    <source>
        <dbReference type="ARBA" id="ARBA00022741"/>
    </source>
</evidence>
<keyword evidence="2" id="KW-0547">Nucleotide-binding</keyword>
<proteinExistence type="predicted"/>
<dbReference type="Gene3D" id="3.40.50.300">
    <property type="entry name" value="P-loop containing nucleotide triphosphate hydrolases"/>
    <property type="match status" value="1"/>
</dbReference>
<dbReference type="SMART" id="SM00382">
    <property type="entry name" value="AAA"/>
    <property type="match status" value="1"/>
</dbReference>
<reference evidence="5 6" key="1">
    <citation type="submission" date="2020-08" db="EMBL/GenBank/DDBJ databases">
        <title>Genomic Encyclopedia of Type Strains, Phase IV (KMG-IV): sequencing the most valuable type-strain genomes for metagenomic binning, comparative biology and taxonomic classification.</title>
        <authorList>
            <person name="Goeker M."/>
        </authorList>
    </citation>
    <scope>NUCLEOTIDE SEQUENCE [LARGE SCALE GENOMIC DNA]</scope>
    <source>
        <strain evidence="5 6">DSM 103462</strain>
    </source>
</reference>
<feature type="domain" description="ABC transporter" evidence="4">
    <location>
        <begin position="2"/>
        <end position="218"/>
    </location>
</feature>
<protein>
    <submittedName>
        <fullName evidence="5">ABC-type lipoprotein export system ATPase subunit</fullName>
    </submittedName>
</protein>
<evidence type="ECO:0000313" key="5">
    <source>
        <dbReference type="EMBL" id="MBB5225999.1"/>
    </source>
</evidence>
<dbReference type="Proteomes" id="UP000518887">
    <property type="component" value="Unassembled WGS sequence"/>
</dbReference>
<keyword evidence="1" id="KW-0813">Transport</keyword>
<dbReference type="GO" id="GO:0016887">
    <property type="term" value="F:ATP hydrolysis activity"/>
    <property type="evidence" value="ECO:0007669"/>
    <property type="project" value="InterPro"/>
</dbReference>
<dbReference type="Pfam" id="PF00005">
    <property type="entry name" value="ABC_tran"/>
    <property type="match status" value="1"/>
</dbReference>
<dbReference type="EMBL" id="JACHFQ010000004">
    <property type="protein sequence ID" value="MBB5225999.1"/>
    <property type="molecule type" value="Genomic_DNA"/>
</dbReference>
<accession>A0A7W8G8U4</accession>
<dbReference type="SUPFAM" id="SSF52540">
    <property type="entry name" value="P-loop containing nucleoside triphosphate hydrolases"/>
    <property type="match status" value="1"/>
</dbReference>
<comment type="caution">
    <text evidence="5">The sequence shown here is derived from an EMBL/GenBank/DDBJ whole genome shotgun (WGS) entry which is preliminary data.</text>
</comment>
<keyword evidence="5" id="KW-0449">Lipoprotein</keyword>
<sequence length="218" mass="23968">MIEVKNLYKSFPTPRGSKAVFSDFSLTVKDGTFLGISGESGAGKSTLLSIITGLQRPSSGKVFIDGKDIFSLSDKEISSFRNANIGFVSQEQSFLENLTVLDNVALPALLSKKSKLTRDQIIERAKKLLADFEIADLEQLYPSLLSGGENQRLLIARALMNDPKIIVADEPTDAVSERQTKEITRIFKALSNQGKTVILVSHDKTALENCDDIFLLKK</sequence>
<evidence type="ECO:0000313" key="6">
    <source>
        <dbReference type="Proteomes" id="UP000518887"/>
    </source>
</evidence>
<dbReference type="InterPro" id="IPR003593">
    <property type="entry name" value="AAA+_ATPase"/>
</dbReference>
<dbReference type="InterPro" id="IPR027417">
    <property type="entry name" value="P-loop_NTPase"/>
</dbReference>
<evidence type="ECO:0000256" key="1">
    <source>
        <dbReference type="ARBA" id="ARBA00022448"/>
    </source>
</evidence>
<dbReference type="CDD" id="cd03255">
    <property type="entry name" value="ABC_MJ0796_LolCDE_FtsE"/>
    <property type="match status" value="1"/>
</dbReference>
<dbReference type="GO" id="GO:0005524">
    <property type="term" value="F:ATP binding"/>
    <property type="evidence" value="ECO:0007669"/>
    <property type="project" value="UniProtKB-KW"/>
</dbReference>
<dbReference type="InterPro" id="IPR015854">
    <property type="entry name" value="ABC_transpr_LolD-like"/>
</dbReference>